<comment type="caution">
    <text evidence="2">The sequence shown here is derived from an EMBL/GenBank/DDBJ whole genome shotgun (WGS) entry which is preliminary data.</text>
</comment>
<dbReference type="RefSeq" id="WP_339114250.1">
    <property type="nucleotide sequence ID" value="NZ_JAYWLC010000005.1"/>
</dbReference>
<keyword evidence="3" id="KW-1185">Reference proteome</keyword>
<evidence type="ECO:0000259" key="1">
    <source>
        <dbReference type="PROSITE" id="PS51340"/>
    </source>
</evidence>
<dbReference type="SUPFAM" id="SSF50800">
    <property type="entry name" value="PK beta-barrel domain-like"/>
    <property type="match status" value="1"/>
</dbReference>
<protein>
    <submittedName>
        <fullName evidence="2">Sulfurase</fullName>
    </submittedName>
</protein>
<dbReference type="PANTHER" id="PTHR36930:SF1">
    <property type="entry name" value="MOSC DOMAIN-CONTAINING PROTEIN"/>
    <property type="match status" value="1"/>
</dbReference>
<organism evidence="2 3">
    <name type="scientific">Thioclava kandeliae</name>
    <dbReference type="NCBI Taxonomy" id="3070818"/>
    <lineage>
        <taxon>Bacteria</taxon>
        <taxon>Pseudomonadati</taxon>
        <taxon>Pseudomonadota</taxon>
        <taxon>Alphaproteobacteria</taxon>
        <taxon>Rhodobacterales</taxon>
        <taxon>Paracoccaceae</taxon>
        <taxon>Thioclava</taxon>
    </lineage>
</organism>
<dbReference type="InterPro" id="IPR005302">
    <property type="entry name" value="MoCF_Sase_C"/>
</dbReference>
<dbReference type="Proteomes" id="UP001438953">
    <property type="component" value="Unassembled WGS sequence"/>
</dbReference>
<dbReference type="Gene3D" id="2.40.33.20">
    <property type="entry name" value="PK beta-barrel domain-like"/>
    <property type="match status" value="1"/>
</dbReference>
<reference evidence="2 3" key="1">
    <citation type="submission" date="2024-06" db="EMBL/GenBank/DDBJ databases">
        <title>Thioclava kandeliae sp. nov. from a rhizosphere soil sample of Kandelia candel in a mangrove.</title>
        <authorList>
            <person name="Mu T."/>
        </authorList>
    </citation>
    <scope>NUCLEOTIDE SEQUENCE [LARGE SCALE GENOMIC DNA]</scope>
    <source>
        <strain evidence="2 3">CPCC 100088</strain>
    </source>
</reference>
<accession>A0ABV1SFT4</accession>
<dbReference type="PANTHER" id="PTHR36930">
    <property type="entry name" value="METAL-SULFUR CLUSTER BIOSYNTHESIS PROTEINS YUAD-RELATED"/>
    <property type="match status" value="1"/>
</dbReference>
<dbReference type="EMBL" id="JAYWLC010000005">
    <property type="protein sequence ID" value="MER5171760.1"/>
    <property type="molecule type" value="Genomic_DNA"/>
</dbReference>
<dbReference type="InterPro" id="IPR011037">
    <property type="entry name" value="Pyrv_Knase-like_insert_dom_sf"/>
</dbReference>
<evidence type="ECO:0000313" key="3">
    <source>
        <dbReference type="Proteomes" id="UP001438953"/>
    </source>
</evidence>
<feature type="domain" description="MOSC" evidence="1">
    <location>
        <begin position="38"/>
        <end position="181"/>
    </location>
</feature>
<proteinExistence type="predicted"/>
<dbReference type="InterPro" id="IPR052716">
    <property type="entry name" value="MOSC_domain"/>
</dbReference>
<gene>
    <name evidence="2" type="ORF">VSX56_08215</name>
</gene>
<sequence length="195" mass="21436">MPALRRTGYQAEIVWLGIVPQGQMQSVAVDRMELDFEGPLGEAHRGYTRASCSRVTGQFAKGTEIANTRQLSILSAEEMAETAFVMRIPELKPEWVGASIVLRGLPDFTHIPPSSRLQSEEGVSLVVDLENLPCVQPGIEIAKTYPDKGKAYKPAALGRRGVTAWVERPGGLRLGQLVDLWVPTQRVWRQGEGEG</sequence>
<name>A0ABV1SFT4_9RHOB</name>
<dbReference type="Pfam" id="PF03473">
    <property type="entry name" value="MOSC"/>
    <property type="match status" value="1"/>
</dbReference>
<dbReference type="PROSITE" id="PS51340">
    <property type="entry name" value="MOSC"/>
    <property type="match status" value="1"/>
</dbReference>
<evidence type="ECO:0000313" key="2">
    <source>
        <dbReference type="EMBL" id="MER5171760.1"/>
    </source>
</evidence>